<feature type="domain" description="Peptidase M14" evidence="9">
    <location>
        <begin position="108"/>
        <end position="392"/>
    </location>
</feature>
<sequence>MEVHVRRGDTLWHYSQLFHIPLELVMDSNPGIQPNELKPGQVVQIPGFVTTTRVVQKGDSFWALASAQRLKVDALLLLNPDIDPNKLQIGQIIQVPVRVTTPIVDGKQPYNFQKMRNDLQKLAAIYPFMERRKIGNSVRGLPLYDLRIGQGKRKVQVNASFHANEWITTAILMSFLNEYLLSLTNQFPIKGLPTMPIYMQTELSAVPMVDPDGVELVLNGPPANMEEKLIKLNKGSRDFSGWKANIRGVDLNKQFPANWEFEATRKPQAPASRDFPGYDPLSEPETKAMANLVRKETFDRLLALHTQGKEFYWGYEGLEPAESEELANRLARVSGYKAVRYVDSHSGYKDWFIQEFRKPGFTIELGEGQNPLPLNQFDEMYEAASAILINSLV</sequence>
<evidence type="ECO:0000256" key="2">
    <source>
        <dbReference type="ARBA" id="ARBA00005988"/>
    </source>
</evidence>
<organism evidence="10 11">
    <name type="scientific">Pseudobacillus wudalianchiensis</name>
    <dbReference type="NCBI Taxonomy" id="1743143"/>
    <lineage>
        <taxon>Bacteria</taxon>
        <taxon>Bacillati</taxon>
        <taxon>Bacillota</taxon>
        <taxon>Bacilli</taxon>
        <taxon>Bacillales</taxon>
        <taxon>Bacillaceae</taxon>
        <taxon>Pseudobacillus</taxon>
    </lineage>
</organism>
<dbReference type="PROSITE" id="PS52035">
    <property type="entry name" value="PEPTIDASE_M14"/>
    <property type="match status" value="1"/>
</dbReference>
<proteinExistence type="inferred from homology"/>
<accession>A0A1B9AY88</accession>
<keyword evidence="5" id="KW-0862">Zinc</keyword>
<dbReference type="RefSeq" id="WP_065410258.1">
    <property type="nucleotide sequence ID" value="NZ_MAYT01000012.1"/>
</dbReference>
<evidence type="ECO:0000256" key="6">
    <source>
        <dbReference type="ARBA" id="ARBA00023049"/>
    </source>
</evidence>
<dbReference type="GO" id="GO:0005615">
    <property type="term" value="C:extracellular space"/>
    <property type="evidence" value="ECO:0007669"/>
    <property type="project" value="TreeGrafter"/>
</dbReference>
<feature type="domain" description="LysM" evidence="8">
    <location>
        <begin position="1"/>
        <end position="45"/>
    </location>
</feature>
<dbReference type="SMART" id="SM00631">
    <property type="entry name" value="Zn_pept"/>
    <property type="match status" value="1"/>
</dbReference>
<dbReference type="InterPro" id="IPR000834">
    <property type="entry name" value="Peptidase_M14"/>
</dbReference>
<dbReference type="CDD" id="cd06229">
    <property type="entry name" value="M14_Endopeptidase_I"/>
    <property type="match status" value="1"/>
</dbReference>
<dbReference type="PROSITE" id="PS51782">
    <property type="entry name" value="LYSM"/>
    <property type="match status" value="2"/>
</dbReference>
<keyword evidence="11" id="KW-1185">Reference proteome</keyword>
<keyword evidence="6" id="KW-0482">Metalloprotease</keyword>
<evidence type="ECO:0000256" key="5">
    <source>
        <dbReference type="ARBA" id="ARBA00022833"/>
    </source>
</evidence>
<dbReference type="Gene3D" id="3.10.350.10">
    <property type="entry name" value="LysM domain"/>
    <property type="match status" value="2"/>
</dbReference>
<evidence type="ECO:0000313" key="10">
    <source>
        <dbReference type="EMBL" id="OCA88945.1"/>
    </source>
</evidence>
<evidence type="ECO:0000256" key="4">
    <source>
        <dbReference type="ARBA" id="ARBA00022801"/>
    </source>
</evidence>
<dbReference type="Gene3D" id="3.40.630.10">
    <property type="entry name" value="Zn peptidases"/>
    <property type="match status" value="1"/>
</dbReference>
<feature type="domain" description="LysM" evidence="8">
    <location>
        <begin position="51"/>
        <end position="95"/>
    </location>
</feature>
<evidence type="ECO:0000259" key="9">
    <source>
        <dbReference type="PROSITE" id="PS52035"/>
    </source>
</evidence>
<dbReference type="Proteomes" id="UP000092578">
    <property type="component" value="Unassembled WGS sequence"/>
</dbReference>
<dbReference type="InterPro" id="IPR018392">
    <property type="entry name" value="LysM"/>
</dbReference>
<reference evidence="11" key="1">
    <citation type="submission" date="2016-05" db="EMBL/GenBank/DDBJ databases">
        <authorList>
            <person name="Liu B."/>
            <person name="Wang J."/>
            <person name="Zhu Y."/>
            <person name="Liu G."/>
            <person name="Chen Q."/>
            <person name="Chen Z."/>
            <person name="Lan J."/>
            <person name="Che J."/>
            <person name="Ge C."/>
            <person name="Shi H."/>
            <person name="Pan Z."/>
            <person name="Liu X."/>
        </authorList>
    </citation>
    <scope>NUCLEOTIDE SEQUENCE [LARGE SCALE GENOMIC DNA]</scope>
    <source>
        <strain evidence="11">FJAT-27215</strain>
    </source>
</reference>
<dbReference type="CDD" id="cd00118">
    <property type="entry name" value="LysM"/>
    <property type="match status" value="2"/>
</dbReference>
<dbReference type="SUPFAM" id="SSF53187">
    <property type="entry name" value="Zn-dependent exopeptidases"/>
    <property type="match status" value="1"/>
</dbReference>
<dbReference type="PANTHER" id="PTHR11705:SF143">
    <property type="entry name" value="SLL0236 PROTEIN"/>
    <property type="match status" value="1"/>
</dbReference>
<dbReference type="Pfam" id="PF00246">
    <property type="entry name" value="Peptidase_M14"/>
    <property type="match status" value="1"/>
</dbReference>
<protein>
    <submittedName>
        <fullName evidence="10">Peptidase M14</fullName>
    </submittedName>
</protein>
<dbReference type="GO" id="GO:0006508">
    <property type="term" value="P:proteolysis"/>
    <property type="evidence" value="ECO:0007669"/>
    <property type="project" value="UniProtKB-KW"/>
</dbReference>
<dbReference type="PANTHER" id="PTHR11705">
    <property type="entry name" value="PROTEASE FAMILY M14 CARBOXYPEPTIDASE A,B"/>
    <property type="match status" value="1"/>
</dbReference>
<comment type="caution">
    <text evidence="10">The sequence shown here is derived from an EMBL/GenBank/DDBJ whole genome shotgun (WGS) entry which is preliminary data.</text>
</comment>
<comment type="cofactor">
    <cofactor evidence="1">
        <name>Zn(2+)</name>
        <dbReference type="ChEBI" id="CHEBI:29105"/>
    </cofactor>
</comment>
<dbReference type="InterPro" id="IPR034274">
    <property type="entry name" value="ENP1_M14_CPD"/>
</dbReference>
<evidence type="ECO:0000256" key="1">
    <source>
        <dbReference type="ARBA" id="ARBA00001947"/>
    </source>
</evidence>
<keyword evidence="4" id="KW-0378">Hydrolase</keyword>
<evidence type="ECO:0000256" key="3">
    <source>
        <dbReference type="ARBA" id="ARBA00022670"/>
    </source>
</evidence>
<comment type="similarity">
    <text evidence="2 7">Belongs to the peptidase M14 family.</text>
</comment>
<evidence type="ECO:0000259" key="8">
    <source>
        <dbReference type="PROSITE" id="PS51782"/>
    </source>
</evidence>
<feature type="active site" description="Proton donor/acceptor" evidence="7">
    <location>
        <position position="364"/>
    </location>
</feature>
<dbReference type="GO" id="GO:0008270">
    <property type="term" value="F:zinc ion binding"/>
    <property type="evidence" value="ECO:0007669"/>
    <property type="project" value="InterPro"/>
</dbReference>
<dbReference type="Pfam" id="PF01476">
    <property type="entry name" value="LysM"/>
    <property type="match status" value="2"/>
</dbReference>
<name>A0A1B9AY88_9BACI</name>
<gene>
    <name evidence="10" type="ORF">A8F95_05855</name>
</gene>
<keyword evidence="3" id="KW-0645">Protease</keyword>
<dbReference type="AlphaFoldDB" id="A0A1B9AY88"/>
<dbReference type="PRINTS" id="PR00765">
    <property type="entry name" value="CRBOXYPTASEA"/>
</dbReference>
<dbReference type="InterPro" id="IPR036779">
    <property type="entry name" value="LysM_dom_sf"/>
</dbReference>
<evidence type="ECO:0000256" key="7">
    <source>
        <dbReference type="PROSITE-ProRule" id="PRU01379"/>
    </source>
</evidence>
<dbReference type="GO" id="GO:0004181">
    <property type="term" value="F:metallocarboxypeptidase activity"/>
    <property type="evidence" value="ECO:0007669"/>
    <property type="project" value="InterPro"/>
</dbReference>
<evidence type="ECO:0000313" key="11">
    <source>
        <dbReference type="Proteomes" id="UP000092578"/>
    </source>
</evidence>
<dbReference type="SUPFAM" id="SSF54106">
    <property type="entry name" value="LysM domain"/>
    <property type="match status" value="2"/>
</dbReference>
<dbReference type="SMART" id="SM00257">
    <property type="entry name" value="LysM"/>
    <property type="match status" value="2"/>
</dbReference>
<dbReference type="EMBL" id="MAYT01000012">
    <property type="protein sequence ID" value="OCA88945.1"/>
    <property type="molecule type" value="Genomic_DNA"/>
</dbReference>